<evidence type="ECO:0000313" key="1">
    <source>
        <dbReference type="EMBL" id="PIA89243.1"/>
    </source>
</evidence>
<name>A0A2G5HAC3_CERBT</name>
<evidence type="ECO:0000313" key="3">
    <source>
        <dbReference type="Proteomes" id="UP000230605"/>
    </source>
</evidence>
<proteinExistence type="predicted"/>
<dbReference type="EMBL" id="LKMD01000108">
    <property type="protein sequence ID" value="PIA89243.1"/>
    <property type="molecule type" value="Genomic_DNA"/>
</dbReference>
<reference evidence="1 3" key="1">
    <citation type="submission" date="2015-10" db="EMBL/GenBank/DDBJ databases">
        <title>The cercosporin biosynthetic gene cluster was horizontally transferred to several fungal lineages and shown to be expanded in Cercospora beticola based on microsynteny with recipient genomes.</title>
        <authorList>
            <person name="De Jonge R."/>
            <person name="Ebert M.K."/>
            <person name="Suttle J.C."/>
            <person name="Jurick Ii W.M."/>
            <person name="Secor G.A."/>
            <person name="Thomma B.P."/>
            <person name="Van De Peer Y."/>
            <person name="Bolton M.D."/>
        </authorList>
    </citation>
    <scope>NUCLEOTIDE SEQUENCE [LARGE SCALE GENOMIC DNA]</scope>
    <source>
        <strain evidence="1 3">09-40</strain>
    </source>
</reference>
<dbReference type="Proteomes" id="UP000230605">
    <property type="component" value="Chromosome 5"/>
</dbReference>
<dbReference type="Proteomes" id="UP001302367">
    <property type="component" value="Chromosome 5"/>
</dbReference>
<reference evidence="2 4" key="2">
    <citation type="submission" date="2023-09" db="EMBL/GenBank/DDBJ databases">
        <title>Complete-Gapless Cercospora beticola genome.</title>
        <authorList>
            <person name="Wyatt N.A."/>
            <person name="Spanner R.E."/>
            <person name="Bolton M.D."/>
        </authorList>
    </citation>
    <scope>NUCLEOTIDE SEQUENCE [LARGE SCALE GENOMIC DNA]</scope>
    <source>
        <strain evidence="2">Cb09-40</strain>
    </source>
</reference>
<evidence type="ECO:0000313" key="4">
    <source>
        <dbReference type="Proteomes" id="UP001302367"/>
    </source>
</evidence>
<dbReference type="AlphaFoldDB" id="A0A2G5HAC3"/>
<keyword evidence="4" id="KW-1185">Reference proteome</keyword>
<dbReference type="EMBL" id="CP134188">
    <property type="protein sequence ID" value="WPB02989.1"/>
    <property type="molecule type" value="Genomic_DNA"/>
</dbReference>
<accession>A0A2G5HAC3</accession>
<organism evidence="1 3">
    <name type="scientific">Cercospora beticola</name>
    <name type="common">Sugarbeet leaf spot fungus</name>
    <dbReference type="NCBI Taxonomy" id="122368"/>
    <lineage>
        <taxon>Eukaryota</taxon>
        <taxon>Fungi</taxon>
        <taxon>Dikarya</taxon>
        <taxon>Ascomycota</taxon>
        <taxon>Pezizomycotina</taxon>
        <taxon>Dothideomycetes</taxon>
        <taxon>Dothideomycetidae</taxon>
        <taxon>Mycosphaerellales</taxon>
        <taxon>Mycosphaerellaceae</taxon>
        <taxon>Cercospora</taxon>
    </lineage>
</organism>
<protein>
    <submittedName>
        <fullName evidence="1">Uncharacterized protein</fullName>
    </submittedName>
</protein>
<dbReference type="OrthoDB" id="5421247at2759"/>
<gene>
    <name evidence="1" type="ORF">CB0940_07065</name>
    <name evidence="2" type="ORF">RHO25_007625</name>
</gene>
<evidence type="ECO:0000313" key="2">
    <source>
        <dbReference type="EMBL" id="WPB02989.1"/>
    </source>
</evidence>
<sequence length="213" mass="23880">MPSLQELERAAIEVLTILKSIKEFEDASIAVFGGLALWKYIPAGRTTEDVDFIISVREAPKAVKQKLLQLHASNFVEHAQYFYYKNASNQHIQIDIVPSWQSLYMPSTTVKLKDLPANTIPYISVSDLIVFKIYSCGMRAQPAKRRTDAADAECYHMLPLACPCHSVIGKNRRSRIAWRMWLSTAGKMKSGGENALVCRSDWQIHPSHSGVGA</sequence>
<dbReference type="InterPro" id="IPR014942">
    <property type="entry name" value="AbiEii"/>
</dbReference>
<dbReference type="Pfam" id="PF08843">
    <property type="entry name" value="AbiEii"/>
    <property type="match status" value="1"/>
</dbReference>